<keyword evidence="4" id="KW-0812">Transmembrane</keyword>
<dbReference type="Pfam" id="PF00093">
    <property type="entry name" value="VWC"/>
    <property type="match status" value="1"/>
</dbReference>
<dbReference type="InterPro" id="IPR052424">
    <property type="entry name" value="Kielin_Chordin-BMP_Reg"/>
</dbReference>
<accession>A0A8C5U293</accession>
<proteinExistence type="predicted"/>
<evidence type="ECO:0000259" key="5">
    <source>
        <dbReference type="PROSITE" id="PS50184"/>
    </source>
</evidence>
<keyword evidence="2" id="KW-0964">Secreted</keyword>
<evidence type="ECO:0000256" key="3">
    <source>
        <dbReference type="ARBA" id="ARBA00022729"/>
    </source>
</evidence>
<comment type="subcellular location">
    <subcellularLocation>
        <location evidence="1">Secreted</location>
    </subcellularLocation>
</comment>
<keyword evidence="3" id="KW-0732">Signal</keyword>
<reference evidence="6" key="1">
    <citation type="submission" date="2025-08" db="UniProtKB">
        <authorList>
            <consortium name="Ensembl"/>
        </authorList>
    </citation>
    <scope>IDENTIFICATION</scope>
</reference>
<feature type="domain" description="VWFC" evidence="5">
    <location>
        <begin position="83"/>
        <end position="159"/>
    </location>
</feature>
<dbReference type="FunFam" id="2.10.70.10:FF:000013">
    <property type="entry name" value="Collagen, type I, alpha 1"/>
    <property type="match status" value="1"/>
</dbReference>
<protein>
    <recommendedName>
        <fullName evidence="5">VWFC domain-containing protein</fullName>
    </recommendedName>
</protein>
<dbReference type="Ensembl" id="ENSMCST00000016838.1">
    <property type="protein sequence ID" value="ENSMCSP00000016421.1"/>
    <property type="gene ID" value="ENSMCSG00000011560.1"/>
</dbReference>
<name>A0A8C5U293_9PASS</name>
<keyword evidence="4" id="KW-0472">Membrane</keyword>
<dbReference type="GO" id="GO:0005576">
    <property type="term" value="C:extracellular region"/>
    <property type="evidence" value="ECO:0007669"/>
    <property type="project" value="UniProtKB-SubCell"/>
</dbReference>
<reference evidence="6" key="2">
    <citation type="submission" date="2025-09" db="UniProtKB">
        <authorList>
            <consortium name="Ensembl"/>
        </authorList>
    </citation>
    <scope>IDENTIFICATION</scope>
</reference>
<evidence type="ECO:0000313" key="7">
    <source>
        <dbReference type="Proteomes" id="UP000694560"/>
    </source>
</evidence>
<dbReference type="SUPFAM" id="SSF57603">
    <property type="entry name" value="FnI-like domain"/>
    <property type="match status" value="1"/>
</dbReference>
<keyword evidence="4" id="KW-1133">Transmembrane helix</keyword>
<evidence type="ECO:0000256" key="1">
    <source>
        <dbReference type="ARBA" id="ARBA00004613"/>
    </source>
</evidence>
<evidence type="ECO:0000256" key="2">
    <source>
        <dbReference type="ARBA" id="ARBA00022525"/>
    </source>
</evidence>
<dbReference type="Gene3D" id="2.10.70.10">
    <property type="entry name" value="Complement Module, domain 1"/>
    <property type="match status" value="1"/>
</dbReference>
<dbReference type="AlphaFoldDB" id="A0A8C5U293"/>
<evidence type="ECO:0000256" key="4">
    <source>
        <dbReference type="SAM" id="Phobius"/>
    </source>
</evidence>
<evidence type="ECO:0000313" key="6">
    <source>
        <dbReference type="Ensembl" id="ENSMCSP00000016421.1"/>
    </source>
</evidence>
<dbReference type="PANTHER" id="PTHR46698">
    <property type="entry name" value="CROSSVEINLESS 2"/>
    <property type="match status" value="1"/>
</dbReference>
<dbReference type="PROSITE" id="PS50184">
    <property type="entry name" value="VWFC_2"/>
    <property type="match status" value="1"/>
</dbReference>
<dbReference type="InterPro" id="IPR001007">
    <property type="entry name" value="VWF_dom"/>
</dbReference>
<dbReference type="PANTHER" id="PTHR46698:SF4">
    <property type="entry name" value="CROSSVEINLESS 2"/>
    <property type="match status" value="1"/>
</dbReference>
<dbReference type="SMART" id="SM00214">
    <property type="entry name" value="VWC"/>
    <property type="match status" value="1"/>
</dbReference>
<dbReference type="OrthoDB" id="8939548at2759"/>
<dbReference type="Proteomes" id="UP000694560">
    <property type="component" value="Unplaced"/>
</dbReference>
<feature type="transmembrane region" description="Helical" evidence="4">
    <location>
        <begin position="23"/>
        <end position="41"/>
    </location>
</feature>
<organism evidence="6 7">
    <name type="scientific">Malurus cyaneus samueli</name>
    <dbReference type="NCBI Taxonomy" id="2593467"/>
    <lineage>
        <taxon>Eukaryota</taxon>
        <taxon>Metazoa</taxon>
        <taxon>Chordata</taxon>
        <taxon>Craniata</taxon>
        <taxon>Vertebrata</taxon>
        <taxon>Euteleostomi</taxon>
        <taxon>Archelosauria</taxon>
        <taxon>Archosauria</taxon>
        <taxon>Dinosauria</taxon>
        <taxon>Saurischia</taxon>
        <taxon>Theropoda</taxon>
        <taxon>Coelurosauria</taxon>
        <taxon>Aves</taxon>
        <taxon>Neognathae</taxon>
        <taxon>Neoaves</taxon>
        <taxon>Telluraves</taxon>
        <taxon>Australaves</taxon>
        <taxon>Passeriformes</taxon>
        <taxon>Meliphagoidea</taxon>
        <taxon>Maluridae</taxon>
        <taxon>Malurus</taxon>
    </lineage>
</organism>
<keyword evidence="7" id="KW-1185">Reference proteome</keyword>
<sequence>IALSQECCFYKLNYFSISMKKNLILFITFIDTYVCNLRLLIMSTKLNMKHQTNYPTVFMLFIFNLEKTFEIIFNTSLSFFPVAGCTYLGQYYADRDVWKPEPCQICVCDTGSVLCDDIICDDQELDCPNPEIPFGECCPVLSEIALLSSQPIRIFPWCLRSI</sequence>